<dbReference type="EMBL" id="QCYY01002120">
    <property type="protein sequence ID" value="ROT72698.1"/>
    <property type="molecule type" value="Genomic_DNA"/>
</dbReference>
<gene>
    <name evidence="1" type="ORF">C7M84_008901</name>
</gene>
<dbReference type="Proteomes" id="UP000283509">
    <property type="component" value="Unassembled WGS sequence"/>
</dbReference>
<proteinExistence type="predicted"/>
<dbReference type="AlphaFoldDB" id="A0A3R7MYG1"/>
<evidence type="ECO:0000313" key="1">
    <source>
        <dbReference type="EMBL" id="ROT72698.1"/>
    </source>
</evidence>
<name>A0A3R7MYG1_PENVA</name>
<reference evidence="1 2" key="1">
    <citation type="submission" date="2018-04" db="EMBL/GenBank/DDBJ databases">
        <authorList>
            <person name="Zhang X."/>
            <person name="Yuan J."/>
            <person name="Li F."/>
            <person name="Xiang J."/>
        </authorList>
    </citation>
    <scope>NUCLEOTIDE SEQUENCE [LARGE SCALE GENOMIC DNA]</scope>
    <source>
        <tissue evidence="1">Muscle</tissue>
    </source>
</reference>
<organism evidence="1 2">
    <name type="scientific">Penaeus vannamei</name>
    <name type="common">Whiteleg shrimp</name>
    <name type="synonym">Litopenaeus vannamei</name>
    <dbReference type="NCBI Taxonomy" id="6689"/>
    <lineage>
        <taxon>Eukaryota</taxon>
        <taxon>Metazoa</taxon>
        <taxon>Ecdysozoa</taxon>
        <taxon>Arthropoda</taxon>
        <taxon>Crustacea</taxon>
        <taxon>Multicrustacea</taxon>
        <taxon>Malacostraca</taxon>
        <taxon>Eumalacostraca</taxon>
        <taxon>Eucarida</taxon>
        <taxon>Decapoda</taxon>
        <taxon>Dendrobranchiata</taxon>
        <taxon>Penaeoidea</taxon>
        <taxon>Penaeidae</taxon>
        <taxon>Penaeus</taxon>
    </lineage>
</organism>
<keyword evidence="2" id="KW-1185">Reference proteome</keyword>
<accession>A0A3R7MYG1</accession>
<comment type="caution">
    <text evidence="1">The sequence shown here is derived from an EMBL/GenBank/DDBJ whole genome shotgun (WGS) entry which is preliminary data.</text>
</comment>
<reference evidence="1 2" key="2">
    <citation type="submission" date="2019-01" db="EMBL/GenBank/DDBJ databases">
        <title>The decoding of complex shrimp genome reveals the adaptation for benthos swimmer, frequently molting mechanism and breeding impact on genome.</title>
        <authorList>
            <person name="Sun Y."/>
            <person name="Gao Y."/>
            <person name="Yu Y."/>
        </authorList>
    </citation>
    <scope>NUCLEOTIDE SEQUENCE [LARGE SCALE GENOMIC DNA]</scope>
    <source>
        <tissue evidence="1">Muscle</tissue>
    </source>
</reference>
<protein>
    <submittedName>
        <fullName evidence="1">Uncharacterized protein</fullName>
    </submittedName>
</protein>
<evidence type="ECO:0000313" key="2">
    <source>
        <dbReference type="Proteomes" id="UP000283509"/>
    </source>
</evidence>
<sequence>MPRVYMCVESVCVPDPYTVDCGSYELHPGHILNIKGSSKPCAWTFTGPEGSKVEAACSDVSIPKTRRCNTAALMVSTRGRTRPDQKTAPALTISSAPEEEVQEMSSPVDVFLRCQRTRGTTAVSRNFLVVFPSL</sequence>
<dbReference type="OrthoDB" id="6378251at2759"/>